<dbReference type="PANTHER" id="PTHR12409:SF0">
    <property type="entry name" value="PREFOLDIN SUBUNIT 3"/>
    <property type="match status" value="1"/>
</dbReference>
<dbReference type="OrthoDB" id="6375174at2759"/>
<dbReference type="CDD" id="cd23156">
    <property type="entry name" value="Prefoldin_3"/>
    <property type="match status" value="1"/>
</dbReference>
<sequence>MTELQSNPRGIPQAPFVSKVEEFVHSQEEVEPTLRKFAEMIEKFKFMEDQLLRKRRSLDDKIPELKKTLEMVDFLQARSSPNPDADPEEEDAPSADEPLDVTYELNDTLWAHAKISKSEVVYLWLGANLMVEYPVTEAHTLLNEKLSTAQNSLKVTIEDLEFLREQITTMEVNIARVYNWDVKQRRMTREGKSG</sequence>
<dbReference type="AlphaFoldDB" id="A0A139ACB2"/>
<comment type="subunit">
    <text evidence="2 4">Heterohexamer of two PFD-alpha type and four PFD-beta type subunits.</text>
</comment>
<protein>
    <recommendedName>
        <fullName evidence="4">Prefoldin subunit 3</fullName>
    </recommendedName>
</protein>
<evidence type="ECO:0000256" key="4">
    <source>
        <dbReference type="PIRNR" id="PIRNR016396"/>
    </source>
</evidence>
<proteinExistence type="inferred from homology"/>
<evidence type="ECO:0000313" key="6">
    <source>
        <dbReference type="EMBL" id="KXS14378.1"/>
    </source>
</evidence>
<reference evidence="6 7" key="1">
    <citation type="journal article" date="2015" name="Genome Biol. Evol.">
        <title>Phylogenomic analyses indicate that early fungi evolved digesting cell walls of algal ancestors of land plants.</title>
        <authorList>
            <person name="Chang Y."/>
            <person name="Wang S."/>
            <person name="Sekimoto S."/>
            <person name="Aerts A.L."/>
            <person name="Choi C."/>
            <person name="Clum A."/>
            <person name="LaButti K.M."/>
            <person name="Lindquist E.A."/>
            <person name="Yee Ngan C."/>
            <person name="Ohm R.A."/>
            <person name="Salamov A.A."/>
            <person name="Grigoriev I.V."/>
            <person name="Spatafora J.W."/>
            <person name="Berbee M.L."/>
        </authorList>
    </citation>
    <scope>NUCLEOTIDE SEQUENCE [LARGE SCALE GENOMIC DNA]</scope>
    <source>
        <strain evidence="6 7">JEL478</strain>
    </source>
</reference>
<dbReference type="OMA" id="YNWDVAQ"/>
<dbReference type="STRING" id="1344416.A0A139ACB2"/>
<name>A0A139ACB2_GONPJ</name>
<accession>A0A139ACB2</accession>
<comment type="function">
    <text evidence="4">Binds specifically to cytosolic chaperonin (c-CPN) and transfers target proteins to it. Binds to nascent polypeptide chain and promotes folding in an environment in which there are many competing pathways for nonnative proteins.</text>
</comment>
<dbReference type="GO" id="GO:0016272">
    <property type="term" value="C:prefoldin complex"/>
    <property type="evidence" value="ECO:0007669"/>
    <property type="project" value="UniProtKB-UniRule"/>
</dbReference>
<dbReference type="GO" id="GO:0007017">
    <property type="term" value="P:microtubule-based process"/>
    <property type="evidence" value="ECO:0007669"/>
    <property type="project" value="TreeGrafter"/>
</dbReference>
<evidence type="ECO:0000313" key="7">
    <source>
        <dbReference type="Proteomes" id="UP000070544"/>
    </source>
</evidence>
<dbReference type="GO" id="GO:0005737">
    <property type="term" value="C:cytoplasm"/>
    <property type="evidence" value="ECO:0007669"/>
    <property type="project" value="EnsemblFungi"/>
</dbReference>
<dbReference type="FunFam" id="1.10.287.370:FF:000001">
    <property type="entry name" value="Prefoldin subunit 3"/>
    <property type="match status" value="1"/>
</dbReference>
<feature type="region of interest" description="Disordered" evidence="5">
    <location>
        <begin position="78"/>
        <end position="97"/>
    </location>
</feature>
<evidence type="ECO:0000256" key="1">
    <source>
        <dbReference type="ARBA" id="ARBA00010048"/>
    </source>
</evidence>
<dbReference type="InterPro" id="IPR016655">
    <property type="entry name" value="PFD3"/>
</dbReference>
<evidence type="ECO:0000256" key="5">
    <source>
        <dbReference type="SAM" id="MobiDB-lite"/>
    </source>
</evidence>
<dbReference type="GO" id="GO:0015631">
    <property type="term" value="F:tubulin binding"/>
    <property type="evidence" value="ECO:0007669"/>
    <property type="project" value="EnsemblFungi"/>
</dbReference>
<dbReference type="Pfam" id="PF02996">
    <property type="entry name" value="Prefoldin"/>
    <property type="match status" value="1"/>
</dbReference>
<evidence type="ECO:0000256" key="2">
    <source>
        <dbReference type="ARBA" id="ARBA00011695"/>
    </source>
</evidence>
<comment type="similarity">
    <text evidence="1 4">Belongs to the prefoldin subunit alpha family.</text>
</comment>
<keyword evidence="7" id="KW-1185">Reference proteome</keyword>
<gene>
    <name evidence="6" type="ORF">M427DRAFT_112559</name>
</gene>
<dbReference type="GO" id="GO:0006457">
    <property type="term" value="P:protein folding"/>
    <property type="evidence" value="ECO:0007669"/>
    <property type="project" value="UniProtKB-UniRule"/>
</dbReference>
<organism evidence="6 7">
    <name type="scientific">Gonapodya prolifera (strain JEL478)</name>
    <name type="common">Monoblepharis prolifera</name>
    <dbReference type="NCBI Taxonomy" id="1344416"/>
    <lineage>
        <taxon>Eukaryota</taxon>
        <taxon>Fungi</taxon>
        <taxon>Fungi incertae sedis</taxon>
        <taxon>Chytridiomycota</taxon>
        <taxon>Chytridiomycota incertae sedis</taxon>
        <taxon>Monoblepharidomycetes</taxon>
        <taxon>Monoblepharidales</taxon>
        <taxon>Gonapodyaceae</taxon>
        <taxon>Gonapodya</taxon>
    </lineage>
</organism>
<keyword evidence="3 4" id="KW-0143">Chaperone</keyword>
<dbReference type="Gene3D" id="1.10.287.370">
    <property type="match status" value="1"/>
</dbReference>
<dbReference type="GO" id="GO:0007021">
    <property type="term" value="P:tubulin complex assembly"/>
    <property type="evidence" value="ECO:0007669"/>
    <property type="project" value="EnsemblFungi"/>
</dbReference>
<dbReference type="InterPro" id="IPR009053">
    <property type="entry name" value="Prefoldin"/>
</dbReference>
<dbReference type="SUPFAM" id="SSF46579">
    <property type="entry name" value="Prefoldin"/>
    <property type="match status" value="1"/>
</dbReference>
<dbReference type="PIRSF" id="PIRSF016396">
    <property type="entry name" value="Prefoldin_subunit_3"/>
    <property type="match status" value="1"/>
</dbReference>
<dbReference type="EMBL" id="KQ965769">
    <property type="protein sequence ID" value="KXS14378.1"/>
    <property type="molecule type" value="Genomic_DNA"/>
</dbReference>
<feature type="compositionally biased region" description="Acidic residues" evidence="5">
    <location>
        <begin position="85"/>
        <end position="97"/>
    </location>
</feature>
<evidence type="ECO:0000256" key="3">
    <source>
        <dbReference type="ARBA" id="ARBA00023186"/>
    </source>
</evidence>
<dbReference type="PANTHER" id="PTHR12409">
    <property type="entry name" value="PREFOLDIN SUBUNIT 3"/>
    <property type="match status" value="1"/>
</dbReference>
<dbReference type="Proteomes" id="UP000070544">
    <property type="component" value="Unassembled WGS sequence"/>
</dbReference>
<dbReference type="InterPro" id="IPR004127">
    <property type="entry name" value="Prefoldin_subunit_alpha"/>
</dbReference>